<dbReference type="OrthoDB" id="2405722at2759"/>
<feature type="region of interest" description="Disordered" evidence="1">
    <location>
        <begin position="78"/>
        <end position="106"/>
    </location>
</feature>
<dbReference type="EMBL" id="JAEVHI010000004">
    <property type="protein sequence ID" value="KAG5293513.1"/>
    <property type="molecule type" value="Genomic_DNA"/>
</dbReference>
<sequence>MAVQAAMIADTITAMKRALERQRLGAMGVDDPITQPTNRGNKLRINAEYVHEGALGFTDGVAFYRKRINHAGYTRDIVERNPPKYDSEGDELDEEDAEEHADPEMADENPFGDIHLEELLAPLKHPSELATHPSMSHPYTSKTLQMMVDNANAKLRQEQDILHKAKRLHRELLGDAPWMPCGFLETMDDRNIFDPNYGFNSRSSSKQRDGRGRSGRSSRGGSPENQAAQIGNNISTSLPNHDPVKYAVNGVSPEQHNTDHDVEMGDASEEPLENKDITQPEKNVTAEPIKPNGQAVSPPESTNGDTISTHIDANKQPSKPTTNEDPLKAKEEPKDGLPVDTVATNGGDINVDKDGDRTEDEAIADDNDNDEGISSPEPPRRMTTRARANQAANQATTPTFSDIARSGTPSSSTANNPDNLNDPLTMHPIFLLPPTHLDRNCGLPPSEADEVRRMLWSYIQKQEETVRASQRMYHMLLSACRKKELVWEWCKAEGHVGELSDGEDWYDRQQWGLGDGEDLRKGADEDEVDGGGEEGRGGGGGTGTGTAKRGRGRRA</sequence>
<name>A0A8H7YNW2_AJECA</name>
<comment type="caution">
    <text evidence="3">The sequence shown here is derived from an EMBL/GenBank/DDBJ whole genome shotgun (WGS) entry which is preliminary data.</text>
</comment>
<feature type="compositionally biased region" description="Polar residues" evidence="1">
    <location>
        <begin position="299"/>
        <end position="324"/>
    </location>
</feature>
<dbReference type="GO" id="GO:0005829">
    <property type="term" value="C:cytosol"/>
    <property type="evidence" value="ECO:0007669"/>
    <property type="project" value="TreeGrafter"/>
</dbReference>
<gene>
    <name evidence="3" type="ORF">I7I52_04857</name>
</gene>
<evidence type="ECO:0000259" key="2">
    <source>
        <dbReference type="Pfam" id="PF08595"/>
    </source>
</evidence>
<feature type="compositionally biased region" description="Acidic residues" evidence="1">
    <location>
        <begin position="357"/>
        <end position="371"/>
    </location>
</feature>
<feature type="compositionally biased region" description="Polar residues" evidence="1">
    <location>
        <begin position="223"/>
        <end position="239"/>
    </location>
</feature>
<dbReference type="PANTHER" id="PTHR28232">
    <property type="entry name" value="TRANSCRIPTIONAL REGULATORY PROTEIN RXT2"/>
    <property type="match status" value="1"/>
</dbReference>
<accession>A0A8H7YNW2</accession>
<dbReference type="Pfam" id="PF08595">
    <property type="entry name" value="RXT2_N"/>
    <property type="match status" value="1"/>
</dbReference>
<organism evidence="3 4">
    <name type="scientific">Ajellomyces capsulatus</name>
    <name type="common">Darling's disease fungus</name>
    <name type="synonym">Histoplasma capsulatum</name>
    <dbReference type="NCBI Taxonomy" id="5037"/>
    <lineage>
        <taxon>Eukaryota</taxon>
        <taxon>Fungi</taxon>
        <taxon>Dikarya</taxon>
        <taxon>Ascomycota</taxon>
        <taxon>Pezizomycotina</taxon>
        <taxon>Eurotiomycetes</taxon>
        <taxon>Eurotiomycetidae</taxon>
        <taxon>Onygenales</taxon>
        <taxon>Ajellomycetaceae</taxon>
        <taxon>Histoplasma</taxon>
    </lineage>
</organism>
<dbReference type="GO" id="GO:0033698">
    <property type="term" value="C:Rpd3L complex"/>
    <property type="evidence" value="ECO:0007669"/>
    <property type="project" value="TreeGrafter"/>
</dbReference>
<dbReference type="Proteomes" id="UP000670092">
    <property type="component" value="Unassembled WGS sequence"/>
</dbReference>
<feature type="compositionally biased region" description="Low complexity" evidence="1">
    <location>
        <begin position="385"/>
        <end position="397"/>
    </location>
</feature>
<dbReference type="VEuPathDB" id="FungiDB:I7I52_04857"/>
<feature type="compositionally biased region" description="Basic and acidic residues" evidence="1">
    <location>
        <begin position="325"/>
        <end position="337"/>
    </location>
</feature>
<dbReference type="InterPro" id="IPR013904">
    <property type="entry name" value="RXT2_N"/>
</dbReference>
<feature type="compositionally biased region" description="Polar residues" evidence="1">
    <location>
        <begin position="407"/>
        <end position="419"/>
    </location>
</feature>
<evidence type="ECO:0000256" key="1">
    <source>
        <dbReference type="SAM" id="MobiDB-lite"/>
    </source>
</evidence>
<feature type="domain" description="Transcriptional regulatory protein RXT2 N-terminal" evidence="2">
    <location>
        <begin position="37"/>
        <end position="175"/>
    </location>
</feature>
<feature type="compositionally biased region" description="Basic and acidic residues" evidence="1">
    <location>
        <begin position="78"/>
        <end position="87"/>
    </location>
</feature>
<evidence type="ECO:0000313" key="4">
    <source>
        <dbReference type="Proteomes" id="UP000670092"/>
    </source>
</evidence>
<evidence type="ECO:0000313" key="3">
    <source>
        <dbReference type="EMBL" id="KAG5293513.1"/>
    </source>
</evidence>
<protein>
    <recommendedName>
        <fullName evidence="2">Transcriptional regulatory protein RXT2 N-terminal domain-containing protein</fullName>
    </recommendedName>
</protein>
<reference evidence="3 4" key="1">
    <citation type="submission" date="2021-01" db="EMBL/GenBank/DDBJ databases">
        <title>Chromosome-level genome assembly of a human fungal pathogen reveals clustering of transcriptionally co-regulated genes.</title>
        <authorList>
            <person name="Voorhies M."/>
            <person name="Cohen S."/>
            <person name="Shea T.P."/>
            <person name="Petrus S."/>
            <person name="Munoz J.F."/>
            <person name="Poplawski S."/>
            <person name="Goldman W.E."/>
            <person name="Michael T."/>
            <person name="Cuomo C.A."/>
            <person name="Sil A."/>
            <person name="Beyhan S."/>
        </authorList>
    </citation>
    <scope>NUCLEOTIDE SEQUENCE [LARGE SCALE GENOMIC DNA]</scope>
    <source>
        <strain evidence="3 4">G184AR</strain>
    </source>
</reference>
<dbReference type="InterPro" id="IPR039602">
    <property type="entry name" value="Rxt2"/>
</dbReference>
<dbReference type="AlphaFoldDB" id="A0A8H7YNW2"/>
<feature type="region of interest" description="Disordered" evidence="1">
    <location>
        <begin position="196"/>
        <end position="422"/>
    </location>
</feature>
<feature type="region of interest" description="Disordered" evidence="1">
    <location>
        <begin position="509"/>
        <end position="555"/>
    </location>
</feature>
<feature type="compositionally biased region" description="Acidic residues" evidence="1">
    <location>
        <begin position="88"/>
        <end position="106"/>
    </location>
</feature>
<proteinExistence type="predicted"/>
<dbReference type="PANTHER" id="PTHR28232:SF1">
    <property type="entry name" value="TRANSCRIPTIONAL REGULATORY PROTEIN RXT2"/>
    <property type="match status" value="1"/>
</dbReference>